<dbReference type="EnsemblMetazoa" id="AALFPA23_011177.R15806">
    <property type="protein sequence ID" value="AALFPA23_011177.P15806"/>
    <property type="gene ID" value="AALFPA23_011177"/>
</dbReference>
<evidence type="ECO:0000256" key="1">
    <source>
        <dbReference type="SAM" id="MobiDB-lite"/>
    </source>
</evidence>
<keyword evidence="3" id="KW-1185">Reference proteome</keyword>
<accession>A0ABM1YQ95</accession>
<feature type="compositionally biased region" description="Basic and acidic residues" evidence="1">
    <location>
        <begin position="159"/>
        <end position="168"/>
    </location>
</feature>
<organism evidence="2 3">
    <name type="scientific">Aedes albopictus</name>
    <name type="common">Asian tiger mosquito</name>
    <name type="synonym">Stegomyia albopicta</name>
    <dbReference type="NCBI Taxonomy" id="7160"/>
    <lineage>
        <taxon>Eukaryota</taxon>
        <taxon>Metazoa</taxon>
        <taxon>Ecdysozoa</taxon>
        <taxon>Arthropoda</taxon>
        <taxon>Hexapoda</taxon>
        <taxon>Insecta</taxon>
        <taxon>Pterygota</taxon>
        <taxon>Neoptera</taxon>
        <taxon>Endopterygota</taxon>
        <taxon>Diptera</taxon>
        <taxon>Nematocera</taxon>
        <taxon>Culicoidea</taxon>
        <taxon>Culicidae</taxon>
        <taxon>Culicinae</taxon>
        <taxon>Aedini</taxon>
        <taxon>Aedes</taxon>
        <taxon>Stegomyia</taxon>
    </lineage>
</organism>
<evidence type="ECO:0000313" key="3">
    <source>
        <dbReference type="Proteomes" id="UP000069940"/>
    </source>
</evidence>
<evidence type="ECO:0008006" key="4">
    <source>
        <dbReference type="Google" id="ProtNLM"/>
    </source>
</evidence>
<feature type="region of interest" description="Disordered" evidence="1">
    <location>
        <begin position="129"/>
        <end position="169"/>
    </location>
</feature>
<evidence type="ECO:0000313" key="2">
    <source>
        <dbReference type="EnsemblMetazoa" id="AALFPA23_011177.P15806"/>
    </source>
</evidence>
<dbReference type="GeneID" id="109428634"/>
<dbReference type="Proteomes" id="UP000069940">
    <property type="component" value="Unassembled WGS sequence"/>
</dbReference>
<sequence>MKSNHLLDSVSVLRYRSLESSLRHHPSIMFCKLFLLSALLCIVAADVGEVLNRPKGRIVLRSVHLRPAAYKHKLRAREVDGGETDAQLLDTVIIEDNADPDPLDPIPLAVVDSSDVPASAFQLHESHQDFQGPYHYEKPTIENGYLAPKPDGDYLPPHGPRDFDDSVAKRSIRLRLRPRH</sequence>
<reference evidence="3" key="1">
    <citation type="journal article" date="2015" name="Proc. Natl. Acad. Sci. U.S.A.">
        <title>Genome sequence of the Asian Tiger mosquito, Aedes albopictus, reveals insights into its biology, genetics, and evolution.</title>
        <authorList>
            <person name="Chen X.G."/>
            <person name="Jiang X."/>
            <person name="Gu J."/>
            <person name="Xu M."/>
            <person name="Wu Y."/>
            <person name="Deng Y."/>
            <person name="Zhang C."/>
            <person name="Bonizzoni M."/>
            <person name="Dermauw W."/>
            <person name="Vontas J."/>
            <person name="Armbruster P."/>
            <person name="Huang X."/>
            <person name="Yang Y."/>
            <person name="Zhang H."/>
            <person name="He W."/>
            <person name="Peng H."/>
            <person name="Liu Y."/>
            <person name="Wu K."/>
            <person name="Chen J."/>
            <person name="Lirakis M."/>
            <person name="Topalis P."/>
            <person name="Van Leeuwen T."/>
            <person name="Hall A.B."/>
            <person name="Jiang X."/>
            <person name="Thorpe C."/>
            <person name="Mueller R.L."/>
            <person name="Sun C."/>
            <person name="Waterhouse R.M."/>
            <person name="Yan G."/>
            <person name="Tu Z.J."/>
            <person name="Fang X."/>
            <person name="James A.A."/>
        </authorList>
    </citation>
    <scope>NUCLEOTIDE SEQUENCE [LARGE SCALE GENOMIC DNA]</scope>
    <source>
        <strain evidence="3">Foshan</strain>
    </source>
</reference>
<protein>
    <recommendedName>
        <fullName evidence="4">Secreted protein</fullName>
    </recommendedName>
</protein>
<proteinExistence type="predicted"/>
<reference evidence="2" key="2">
    <citation type="submission" date="2025-05" db="UniProtKB">
        <authorList>
            <consortium name="EnsemblMetazoa"/>
        </authorList>
    </citation>
    <scope>IDENTIFICATION</scope>
    <source>
        <strain evidence="2">Foshan</strain>
    </source>
</reference>
<name>A0ABM1YQ95_AEDAL</name>
<dbReference type="RefSeq" id="XP_029719492.2">
    <property type="nucleotide sequence ID" value="XM_029863632.2"/>
</dbReference>